<gene>
    <name evidence="2" type="ORF">BCV70DRAFT_201050</name>
</gene>
<organism evidence="2 3">
    <name type="scientific">Testicularia cyperi</name>
    <dbReference type="NCBI Taxonomy" id="1882483"/>
    <lineage>
        <taxon>Eukaryota</taxon>
        <taxon>Fungi</taxon>
        <taxon>Dikarya</taxon>
        <taxon>Basidiomycota</taxon>
        <taxon>Ustilaginomycotina</taxon>
        <taxon>Ustilaginomycetes</taxon>
        <taxon>Ustilaginales</taxon>
        <taxon>Anthracoideaceae</taxon>
        <taxon>Testicularia</taxon>
    </lineage>
</organism>
<evidence type="ECO:0000313" key="2">
    <source>
        <dbReference type="EMBL" id="PWY99486.1"/>
    </source>
</evidence>
<dbReference type="InParanoid" id="A0A317XMF0"/>
<feature type="signal peptide" evidence="1">
    <location>
        <begin position="1"/>
        <end position="23"/>
    </location>
</feature>
<accession>A0A317XMF0</accession>
<feature type="chain" id="PRO_5016275822" evidence="1">
    <location>
        <begin position="24"/>
        <end position="147"/>
    </location>
</feature>
<proteinExistence type="predicted"/>
<dbReference type="AlphaFoldDB" id="A0A317XMF0"/>
<name>A0A317XMF0_9BASI</name>
<keyword evidence="1" id="KW-0732">Signal</keyword>
<keyword evidence="3" id="KW-1185">Reference proteome</keyword>
<reference evidence="2 3" key="1">
    <citation type="journal article" date="2018" name="Mol. Biol. Evol.">
        <title>Broad Genomic Sampling Reveals a Smut Pathogenic Ancestry of the Fungal Clade Ustilaginomycotina.</title>
        <authorList>
            <person name="Kijpornyongpan T."/>
            <person name="Mondo S.J."/>
            <person name="Barry K."/>
            <person name="Sandor L."/>
            <person name="Lee J."/>
            <person name="Lipzen A."/>
            <person name="Pangilinan J."/>
            <person name="LaButti K."/>
            <person name="Hainaut M."/>
            <person name="Henrissat B."/>
            <person name="Grigoriev I.V."/>
            <person name="Spatafora J.W."/>
            <person name="Aime M.C."/>
        </authorList>
    </citation>
    <scope>NUCLEOTIDE SEQUENCE [LARGE SCALE GENOMIC DNA]</scope>
    <source>
        <strain evidence="2 3">MCA 3645</strain>
    </source>
</reference>
<protein>
    <submittedName>
        <fullName evidence="2">Uncharacterized protein</fullName>
    </submittedName>
</protein>
<dbReference type="Proteomes" id="UP000246740">
    <property type="component" value="Unassembled WGS sequence"/>
</dbReference>
<dbReference type="EMBL" id="KZ819195">
    <property type="protein sequence ID" value="PWY99486.1"/>
    <property type="molecule type" value="Genomic_DNA"/>
</dbReference>
<sequence length="147" mass="16725">MRFFQRFLVIALLALTFVASSVAFTKHLLSTERPHFEGGVNKFWDTNSRFDFKVQLQAEDHSGEGLDHLQATLLQDRPNSNIYWENIKRPEFKISRVLPGSSGGELLKLGPDDMALAFWHIEGGNWLLRTVSTMTGASEKLSEIFVR</sequence>
<evidence type="ECO:0000313" key="3">
    <source>
        <dbReference type="Proteomes" id="UP000246740"/>
    </source>
</evidence>
<evidence type="ECO:0000256" key="1">
    <source>
        <dbReference type="SAM" id="SignalP"/>
    </source>
</evidence>